<keyword evidence="1" id="KW-1133">Transmembrane helix</keyword>
<name>A0A0D1XNB3_ANEMI</name>
<proteinExistence type="predicted"/>
<reference evidence="2 3" key="1">
    <citation type="submission" date="2015-07" db="EMBL/GenBank/DDBJ databases">
        <title>Fjat-14205 dsm 2895.</title>
        <authorList>
            <person name="Liu B."/>
            <person name="Wang J."/>
            <person name="Zhu Y."/>
            <person name="Liu G."/>
            <person name="Chen Q."/>
            <person name="Chen Z."/>
            <person name="Lan J."/>
            <person name="Che J."/>
            <person name="Ge C."/>
            <person name="Shi H."/>
            <person name="Pan Z."/>
            <person name="Liu X."/>
        </authorList>
    </citation>
    <scope>NUCLEOTIDE SEQUENCE [LARGE SCALE GENOMIC DNA]</scope>
    <source>
        <strain evidence="2 3">DSM 2895</strain>
    </source>
</reference>
<dbReference type="EMBL" id="LGUG01000004">
    <property type="protein sequence ID" value="KON95449.1"/>
    <property type="molecule type" value="Genomic_DNA"/>
</dbReference>
<comment type="caution">
    <text evidence="2">The sequence shown here is derived from an EMBL/GenBank/DDBJ whole genome shotgun (WGS) entry which is preliminary data.</text>
</comment>
<feature type="transmembrane region" description="Helical" evidence="1">
    <location>
        <begin position="79"/>
        <end position="102"/>
    </location>
</feature>
<feature type="transmembrane region" description="Helical" evidence="1">
    <location>
        <begin position="57"/>
        <end position="73"/>
    </location>
</feature>
<dbReference type="AlphaFoldDB" id="A0A0D1XNB3"/>
<dbReference type="RefSeq" id="WP_043067021.1">
    <property type="nucleotide sequence ID" value="NZ_BJOA01000318.1"/>
</dbReference>
<sequence>MLKLEVFVKKQDEGKGMNEKKERPIWAWVIIACTVFILIIIGSTISQWMGFLEIMRLVLWAPLFFAAVSVGIFDSRLMGGVVLVIGYGALLLWLFGIVMSLVKLIRG</sequence>
<gene>
    <name evidence="2" type="ORF">AF333_08080</name>
</gene>
<accession>A0A0D1XNB3</accession>
<dbReference type="Proteomes" id="UP000037269">
    <property type="component" value="Unassembled WGS sequence"/>
</dbReference>
<evidence type="ECO:0000313" key="3">
    <source>
        <dbReference type="Proteomes" id="UP000037269"/>
    </source>
</evidence>
<keyword evidence="3" id="KW-1185">Reference proteome</keyword>
<protein>
    <submittedName>
        <fullName evidence="2">Uncharacterized protein</fullName>
    </submittedName>
</protein>
<organism evidence="2 3">
    <name type="scientific">Aneurinibacillus migulanus</name>
    <name type="common">Bacillus migulanus</name>
    <dbReference type="NCBI Taxonomy" id="47500"/>
    <lineage>
        <taxon>Bacteria</taxon>
        <taxon>Bacillati</taxon>
        <taxon>Bacillota</taxon>
        <taxon>Bacilli</taxon>
        <taxon>Bacillales</taxon>
        <taxon>Paenibacillaceae</taxon>
        <taxon>Aneurinibacillus group</taxon>
        <taxon>Aneurinibacillus</taxon>
    </lineage>
</organism>
<dbReference type="GeneID" id="42305153"/>
<keyword evidence="1" id="KW-0472">Membrane</keyword>
<dbReference type="PATRIC" id="fig|47500.8.peg.1833"/>
<feature type="transmembrane region" description="Helical" evidence="1">
    <location>
        <begin position="25"/>
        <end position="45"/>
    </location>
</feature>
<keyword evidence="1" id="KW-0812">Transmembrane</keyword>
<evidence type="ECO:0000313" key="2">
    <source>
        <dbReference type="EMBL" id="KON95449.1"/>
    </source>
</evidence>
<evidence type="ECO:0000256" key="1">
    <source>
        <dbReference type="SAM" id="Phobius"/>
    </source>
</evidence>